<dbReference type="RefSeq" id="XP_022337189.1">
    <property type="nucleotide sequence ID" value="XM_022481481.1"/>
</dbReference>
<accession>A0A8B8EBZ5</accession>
<name>A0A8B8EBZ5_CRAVI</name>
<gene>
    <name evidence="2" type="primary">LOC111133271</name>
</gene>
<proteinExistence type="predicted"/>
<evidence type="ECO:0000313" key="1">
    <source>
        <dbReference type="Proteomes" id="UP000694844"/>
    </source>
</evidence>
<sequence length="142" mass="16063">MNSLVLGALIAVIPSVLTILWDYRCTVTIRGFIPKGEYDEHTVPPDCLDGSIRWNYPMEFAIVHFTPDVPENFSVCFGEPTSGSFFKFHVYDITSGRPQEEVPFNKGTQPCLEPLNGTVSIEIKAPEALTYLWILNYYINVQ</sequence>
<protein>
    <submittedName>
        <fullName evidence="2">Uncharacterized protein LOC111133271</fullName>
    </submittedName>
</protein>
<dbReference type="GeneID" id="111133271"/>
<dbReference type="AlphaFoldDB" id="A0A8B8EBZ5"/>
<keyword evidence="1" id="KW-1185">Reference proteome</keyword>
<evidence type="ECO:0000313" key="2">
    <source>
        <dbReference type="RefSeq" id="XP_022337189.1"/>
    </source>
</evidence>
<dbReference type="Proteomes" id="UP000694844">
    <property type="component" value="Chromosome 5"/>
</dbReference>
<dbReference type="KEGG" id="cvn:111133271"/>
<organism evidence="1 2">
    <name type="scientific">Crassostrea virginica</name>
    <name type="common">Eastern oyster</name>
    <dbReference type="NCBI Taxonomy" id="6565"/>
    <lineage>
        <taxon>Eukaryota</taxon>
        <taxon>Metazoa</taxon>
        <taxon>Spiralia</taxon>
        <taxon>Lophotrochozoa</taxon>
        <taxon>Mollusca</taxon>
        <taxon>Bivalvia</taxon>
        <taxon>Autobranchia</taxon>
        <taxon>Pteriomorphia</taxon>
        <taxon>Ostreida</taxon>
        <taxon>Ostreoidea</taxon>
        <taxon>Ostreidae</taxon>
        <taxon>Crassostrea</taxon>
    </lineage>
</organism>
<reference evidence="2" key="1">
    <citation type="submission" date="2025-08" db="UniProtKB">
        <authorList>
            <consortium name="RefSeq"/>
        </authorList>
    </citation>
    <scope>IDENTIFICATION</scope>
    <source>
        <tissue evidence="2">Whole sample</tissue>
    </source>
</reference>
<dbReference type="OrthoDB" id="6215601at2759"/>